<evidence type="ECO:0000313" key="2">
    <source>
        <dbReference type="Proteomes" id="UP001162480"/>
    </source>
</evidence>
<keyword evidence="2" id="KW-1185">Reference proteome</keyword>
<proteinExistence type="predicted"/>
<dbReference type="AlphaFoldDB" id="A0AA36AR09"/>
<dbReference type="EMBL" id="OX597816">
    <property type="protein sequence ID" value="CAI9720073.1"/>
    <property type="molecule type" value="Genomic_DNA"/>
</dbReference>
<dbReference type="Proteomes" id="UP001162480">
    <property type="component" value="Chromosome 3"/>
</dbReference>
<organism evidence="1 2">
    <name type="scientific">Octopus vulgaris</name>
    <name type="common">Common octopus</name>
    <dbReference type="NCBI Taxonomy" id="6645"/>
    <lineage>
        <taxon>Eukaryota</taxon>
        <taxon>Metazoa</taxon>
        <taxon>Spiralia</taxon>
        <taxon>Lophotrochozoa</taxon>
        <taxon>Mollusca</taxon>
        <taxon>Cephalopoda</taxon>
        <taxon>Coleoidea</taxon>
        <taxon>Octopodiformes</taxon>
        <taxon>Octopoda</taxon>
        <taxon>Incirrata</taxon>
        <taxon>Octopodidae</taxon>
        <taxon>Octopus</taxon>
    </lineage>
</organism>
<accession>A0AA36AR09</accession>
<name>A0AA36AR09_OCTVU</name>
<evidence type="ECO:0000313" key="1">
    <source>
        <dbReference type="EMBL" id="CAI9720073.1"/>
    </source>
</evidence>
<reference evidence="1" key="1">
    <citation type="submission" date="2023-08" db="EMBL/GenBank/DDBJ databases">
        <authorList>
            <person name="Alioto T."/>
            <person name="Alioto T."/>
            <person name="Gomez Garrido J."/>
        </authorList>
    </citation>
    <scope>NUCLEOTIDE SEQUENCE</scope>
</reference>
<sequence>MTAPPALPPCLLGNTSTEMFTVEKTLISPQWPITKNNSITSRCLISVRDYAAVAKLVCGSEYDNSSRVKSSSKIIHTAESKV</sequence>
<gene>
    <name evidence="1" type="ORF">OCTVUL_1B024736</name>
</gene>
<protein>
    <submittedName>
        <fullName evidence="1">Uncharacterized protein</fullName>
    </submittedName>
</protein>